<reference evidence="1 2" key="1">
    <citation type="submission" date="2010-04" db="EMBL/GenBank/DDBJ databases">
        <authorList>
            <person name="Muzny D."/>
            <person name="Qin X."/>
            <person name="Deng J."/>
            <person name="Jiang H."/>
            <person name="Liu Y."/>
            <person name="Qu J."/>
            <person name="Song X.-Z."/>
            <person name="Zhang L."/>
            <person name="Thornton R."/>
            <person name="Coyle M."/>
            <person name="Francisco L."/>
            <person name="Jackson L."/>
            <person name="Javaid M."/>
            <person name="Korchina V."/>
            <person name="Kovar C."/>
            <person name="Mata R."/>
            <person name="Mathew T."/>
            <person name="Ngo R."/>
            <person name="Nguyen L."/>
            <person name="Nguyen N."/>
            <person name="Okwuonu G."/>
            <person name="Ongeri F."/>
            <person name="Pham C."/>
            <person name="Simmons D."/>
            <person name="Wilczek-Boney K."/>
            <person name="Hale W."/>
            <person name="Jakkamsetti A."/>
            <person name="Pham P."/>
            <person name="Ruth R."/>
            <person name="San Lucas F."/>
            <person name="Warren J."/>
            <person name="Zhang J."/>
            <person name="Zhao Z."/>
            <person name="Zhou C."/>
            <person name="Zhu D."/>
            <person name="Lee S."/>
            <person name="Bess C."/>
            <person name="Blankenburg K."/>
            <person name="Forbes L."/>
            <person name="Fu Q."/>
            <person name="Gubbala S."/>
            <person name="Hirani K."/>
            <person name="Jayaseelan J.C."/>
            <person name="Lara F."/>
            <person name="Munidasa M."/>
            <person name="Palculict T."/>
            <person name="Patil S."/>
            <person name="Pu L.-L."/>
            <person name="Saada N."/>
            <person name="Tang L."/>
            <person name="Weissenberger G."/>
            <person name="Zhu Y."/>
            <person name="Hemphill L."/>
            <person name="Shang Y."/>
            <person name="Youmans B."/>
            <person name="Ayvaz T."/>
            <person name="Ross M."/>
            <person name="Santibanez J."/>
            <person name="Aqrawi P."/>
            <person name="Gross S."/>
            <person name="Joshi V."/>
            <person name="Fowler G."/>
            <person name="Nazareth L."/>
            <person name="Reid J."/>
            <person name="Worley K."/>
            <person name="Petrosino J."/>
            <person name="Highlander S."/>
            <person name="Gibbs R."/>
            <person name="Gibbs R."/>
        </authorList>
    </citation>
    <scope>NUCLEOTIDE SEQUENCE [LARGE SCALE GENOMIC DNA]</scope>
    <source>
        <strain evidence="1 2">ATCC 11563</strain>
    </source>
</reference>
<protein>
    <recommendedName>
        <fullName evidence="3">Succinyl-diaminopimelate desuccinylase</fullName>
    </recommendedName>
</protein>
<dbReference type="Proteomes" id="UP000003764">
    <property type="component" value="Unassembled WGS sequence"/>
</dbReference>
<organism evidence="1 2">
    <name type="scientific">Aerococcus viridans (strain ATCC 11563 / DSM 20340 / CCUG 4311 / JCM 20461 / NBRC 12219 / NCTC 8251 / M1)</name>
    <dbReference type="NCBI Taxonomy" id="655812"/>
    <lineage>
        <taxon>Bacteria</taxon>
        <taxon>Bacillati</taxon>
        <taxon>Bacillota</taxon>
        <taxon>Bacilli</taxon>
        <taxon>Lactobacillales</taxon>
        <taxon>Aerococcaceae</taxon>
        <taxon>Aerococcus</taxon>
    </lineage>
</organism>
<evidence type="ECO:0008006" key="3">
    <source>
        <dbReference type="Google" id="ProtNLM"/>
    </source>
</evidence>
<dbReference type="SUPFAM" id="SSF53187">
    <property type="entry name" value="Zn-dependent exopeptidases"/>
    <property type="match status" value="1"/>
</dbReference>
<name>A0ABP2I8E7_AERVM</name>
<comment type="caution">
    <text evidence="1">The sequence shown here is derived from an EMBL/GenBank/DDBJ whole genome shotgun (WGS) entry which is preliminary data.</text>
</comment>
<dbReference type="EMBL" id="ADNT01000034">
    <property type="protein sequence ID" value="EFG50267.1"/>
    <property type="molecule type" value="Genomic_DNA"/>
</dbReference>
<sequence length="69" mass="8055">MILEKEQRIQLLQDIVKIKLVNANEKEVANYLADLFARYDIETQQIVASESLVQLVKKNYPSIKRICMC</sequence>
<proteinExistence type="predicted"/>
<gene>
    <name evidence="1" type="ORF">HMPREF0061_0383</name>
</gene>
<keyword evidence="2" id="KW-1185">Reference proteome</keyword>
<accession>A0ABP2I8E7</accession>
<dbReference type="Gene3D" id="3.40.630.10">
    <property type="entry name" value="Zn peptidases"/>
    <property type="match status" value="1"/>
</dbReference>
<evidence type="ECO:0000313" key="1">
    <source>
        <dbReference type="EMBL" id="EFG50267.1"/>
    </source>
</evidence>
<evidence type="ECO:0000313" key="2">
    <source>
        <dbReference type="Proteomes" id="UP000003764"/>
    </source>
</evidence>